<organism evidence="3 4">
    <name type="scientific">Roseimicrobium gellanilyticum</name>
    <dbReference type="NCBI Taxonomy" id="748857"/>
    <lineage>
        <taxon>Bacteria</taxon>
        <taxon>Pseudomonadati</taxon>
        <taxon>Verrucomicrobiota</taxon>
        <taxon>Verrucomicrobiia</taxon>
        <taxon>Verrucomicrobiales</taxon>
        <taxon>Verrucomicrobiaceae</taxon>
        <taxon>Roseimicrobium</taxon>
    </lineage>
</organism>
<keyword evidence="4" id="KW-1185">Reference proteome</keyword>
<evidence type="ECO:0000256" key="2">
    <source>
        <dbReference type="SAM" id="Phobius"/>
    </source>
</evidence>
<gene>
    <name evidence="3" type="ORF">DES53_109205</name>
</gene>
<name>A0A366HBX3_9BACT</name>
<keyword evidence="2" id="KW-0812">Transmembrane</keyword>
<accession>A0A366HBX3</accession>
<evidence type="ECO:0000313" key="3">
    <source>
        <dbReference type="EMBL" id="RBP39777.1"/>
    </source>
</evidence>
<keyword evidence="2" id="KW-1133">Transmembrane helix</keyword>
<proteinExistence type="predicted"/>
<evidence type="ECO:0000313" key="4">
    <source>
        <dbReference type="Proteomes" id="UP000253426"/>
    </source>
</evidence>
<dbReference type="RefSeq" id="WP_113960662.1">
    <property type="nucleotide sequence ID" value="NZ_QNRR01000009.1"/>
</dbReference>
<evidence type="ECO:0000256" key="1">
    <source>
        <dbReference type="SAM" id="MobiDB-lite"/>
    </source>
</evidence>
<feature type="transmembrane region" description="Helical" evidence="2">
    <location>
        <begin position="6"/>
        <end position="21"/>
    </location>
</feature>
<protein>
    <submittedName>
        <fullName evidence="3">Uncharacterized protein</fullName>
    </submittedName>
</protein>
<feature type="region of interest" description="Disordered" evidence="1">
    <location>
        <begin position="56"/>
        <end position="75"/>
    </location>
</feature>
<reference evidence="3 4" key="1">
    <citation type="submission" date="2018-06" db="EMBL/GenBank/DDBJ databases">
        <title>Genomic Encyclopedia of Type Strains, Phase IV (KMG-IV): sequencing the most valuable type-strain genomes for metagenomic binning, comparative biology and taxonomic classification.</title>
        <authorList>
            <person name="Goeker M."/>
        </authorList>
    </citation>
    <scope>NUCLEOTIDE SEQUENCE [LARGE SCALE GENOMIC DNA]</scope>
    <source>
        <strain evidence="3 4">DSM 25532</strain>
    </source>
</reference>
<dbReference type="EMBL" id="QNRR01000009">
    <property type="protein sequence ID" value="RBP39777.1"/>
    <property type="molecule type" value="Genomic_DNA"/>
</dbReference>
<keyword evidence="2" id="KW-0472">Membrane</keyword>
<sequence>MFWISSLVTGIVTSAFIWWLIENYGPWKKMDEALLTQKQEIDKLLAVVESLKGQQEQISKESEKPKQPAADKGPSVSRVQFEAEFRIYQEIHGIAHEVVAAHAKVFPDEAFMMPPADETQKRFIGAQLKLTECLAKGEPFFEPRVYESYKLLEELILNQKVALLQSTGRGGDNKNRKTDRKAITLALQKCADVIRNRISNVAVLAS</sequence>
<dbReference type="Proteomes" id="UP000253426">
    <property type="component" value="Unassembled WGS sequence"/>
</dbReference>
<comment type="caution">
    <text evidence="3">The sequence shown here is derived from an EMBL/GenBank/DDBJ whole genome shotgun (WGS) entry which is preliminary data.</text>
</comment>
<dbReference type="AlphaFoldDB" id="A0A366HBX3"/>